<feature type="transmembrane region" description="Helical" evidence="9">
    <location>
        <begin position="384"/>
        <end position="406"/>
    </location>
</feature>
<protein>
    <submittedName>
        <fullName evidence="10">Alpha-1,6-mannosyltransferase</fullName>
    </submittedName>
</protein>
<feature type="region of interest" description="Disordered" evidence="8">
    <location>
        <begin position="511"/>
        <end position="532"/>
    </location>
</feature>
<feature type="compositionally biased region" description="Low complexity" evidence="8">
    <location>
        <begin position="511"/>
        <end position="523"/>
    </location>
</feature>
<comment type="similarity">
    <text evidence="7">Belongs to the MptA/B family.</text>
</comment>
<name>A0A368VQV8_9ACTN</name>
<accession>A0A368VQV8</accession>
<comment type="subcellular location">
    <subcellularLocation>
        <location evidence="1">Membrane</location>
        <topology evidence="1">Multi-pass membrane protein</topology>
    </subcellularLocation>
</comment>
<reference evidence="10 11" key="1">
    <citation type="submission" date="2018-07" db="EMBL/GenBank/DDBJ databases">
        <title>Genomic Encyclopedia of Type Strains, Phase III (KMG-III): the genomes of soil and plant-associated and newly described type strains.</title>
        <authorList>
            <person name="Whitman W."/>
        </authorList>
    </citation>
    <scope>NUCLEOTIDE SEQUENCE [LARGE SCALE GENOMIC DNA]</scope>
    <source>
        <strain evidence="10 11">CECT 8575</strain>
    </source>
</reference>
<evidence type="ECO:0000256" key="6">
    <source>
        <dbReference type="ARBA" id="ARBA00023136"/>
    </source>
</evidence>
<dbReference type="AlphaFoldDB" id="A0A368VQV8"/>
<evidence type="ECO:0000256" key="1">
    <source>
        <dbReference type="ARBA" id="ARBA00004141"/>
    </source>
</evidence>
<keyword evidence="2 10" id="KW-0328">Glycosyltransferase</keyword>
<feature type="transmembrane region" description="Helical" evidence="9">
    <location>
        <begin position="418"/>
        <end position="438"/>
    </location>
</feature>
<keyword evidence="11" id="KW-1185">Reference proteome</keyword>
<feature type="transmembrane region" description="Helical" evidence="9">
    <location>
        <begin position="211"/>
        <end position="228"/>
    </location>
</feature>
<dbReference type="EMBL" id="QPJC01000005">
    <property type="protein sequence ID" value="RCW44040.1"/>
    <property type="molecule type" value="Genomic_DNA"/>
</dbReference>
<feature type="transmembrane region" description="Helical" evidence="9">
    <location>
        <begin position="234"/>
        <end position="253"/>
    </location>
</feature>
<dbReference type="GO" id="GO:0016020">
    <property type="term" value="C:membrane"/>
    <property type="evidence" value="ECO:0007669"/>
    <property type="project" value="UniProtKB-SubCell"/>
</dbReference>
<feature type="transmembrane region" description="Helical" evidence="9">
    <location>
        <begin position="326"/>
        <end position="347"/>
    </location>
</feature>
<dbReference type="NCBIfam" id="NF038066">
    <property type="entry name" value="MptB"/>
    <property type="match status" value="1"/>
</dbReference>
<dbReference type="RefSeq" id="WP_179951537.1">
    <property type="nucleotide sequence ID" value="NZ_QPJC01000005.1"/>
</dbReference>
<evidence type="ECO:0000256" key="3">
    <source>
        <dbReference type="ARBA" id="ARBA00022679"/>
    </source>
</evidence>
<feature type="transmembrane region" description="Helical" evidence="9">
    <location>
        <begin position="114"/>
        <end position="136"/>
    </location>
</feature>
<dbReference type="GO" id="GO:0016757">
    <property type="term" value="F:glycosyltransferase activity"/>
    <property type="evidence" value="ECO:0007669"/>
    <property type="project" value="UniProtKB-KW"/>
</dbReference>
<gene>
    <name evidence="10" type="ORF">DFQ14_105185</name>
</gene>
<sequence>MPPSRAPVSTRIPWSHRTGLTALDNAPGSSRAPRGPLPLRTVLLGAIGTVLMLVGSVGAAATLVHDPILASTPLAALRYGHGEYLATAAVYLGFGLLVWAWVRLGRGVLACRVGARGVLLAAVTWMAPLLIAPPLFTRDVYSYLAQGLLALNGIDPYSVGPAALTGPIPENVHPFWQTTPAPYGPLFIGLSQGVVLVAGDSVIIGVVLMRVLLLGGLAMLIFALPGLVRHLGGNLPVALWLTVAGPMTVVHLVGGPHNDLLMIGLLALGTLLTLQGRHASGIALVTLAMAIKATAGLLLPFLVWVWANRLSGSPRHRFAKAVAPALLVHCAVFGSCTALAGFGLGWLHGLSAPSLITTYTSLPTGLGQLLHGATEVFLDVDAGVFIGVCRALGGLALVSLLVWQWWQARDGGTGAVRRATLLLFAGAVLSPTTFPWYLTWSLALAAALPWSRRALSVVVGASVGLVLAYYPDGEHGLYNWPFMAAVVGLSLLAAVSLTRFDPLRLSGVFGRSRSRGGVASRSGTAAHDLSTS</sequence>
<feature type="transmembrane region" description="Helical" evidence="9">
    <location>
        <begin position="84"/>
        <end position="102"/>
    </location>
</feature>
<feature type="transmembrane region" description="Helical" evidence="9">
    <location>
        <begin position="477"/>
        <end position="497"/>
    </location>
</feature>
<evidence type="ECO:0000256" key="2">
    <source>
        <dbReference type="ARBA" id="ARBA00022676"/>
    </source>
</evidence>
<evidence type="ECO:0000256" key="9">
    <source>
        <dbReference type="SAM" id="Phobius"/>
    </source>
</evidence>
<feature type="transmembrane region" description="Helical" evidence="9">
    <location>
        <begin position="282"/>
        <end position="306"/>
    </location>
</feature>
<evidence type="ECO:0000256" key="8">
    <source>
        <dbReference type="SAM" id="MobiDB-lite"/>
    </source>
</evidence>
<evidence type="ECO:0000256" key="4">
    <source>
        <dbReference type="ARBA" id="ARBA00022692"/>
    </source>
</evidence>
<evidence type="ECO:0000256" key="7">
    <source>
        <dbReference type="ARBA" id="ARBA00043987"/>
    </source>
</evidence>
<dbReference type="Pfam" id="PF26314">
    <property type="entry name" value="MptA_B_family"/>
    <property type="match status" value="1"/>
</dbReference>
<dbReference type="Proteomes" id="UP000253495">
    <property type="component" value="Unassembled WGS sequence"/>
</dbReference>
<proteinExistence type="inferred from homology"/>
<keyword evidence="6 9" id="KW-0472">Membrane</keyword>
<organism evidence="10 11">
    <name type="scientific">Halopolyspora algeriensis</name>
    <dbReference type="NCBI Taxonomy" id="1500506"/>
    <lineage>
        <taxon>Bacteria</taxon>
        <taxon>Bacillati</taxon>
        <taxon>Actinomycetota</taxon>
        <taxon>Actinomycetes</taxon>
        <taxon>Actinomycetes incertae sedis</taxon>
        <taxon>Halopolyspora</taxon>
    </lineage>
</organism>
<feature type="transmembrane region" description="Helical" evidence="9">
    <location>
        <begin position="41"/>
        <end position="64"/>
    </location>
</feature>
<evidence type="ECO:0000313" key="11">
    <source>
        <dbReference type="Proteomes" id="UP000253495"/>
    </source>
</evidence>
<keyword evidence="3 10" id="KW-0808">Transferase</keyword>
<feature type="transmembrane region" description="Helical" evidence="9">
    <location>
        <begin position="450"/>
        <end position="470"/>
    </location>
</feature>
<evidence type="ECO:0000256" key="5">
    <source>
        <dbReference type="ARBA" id="ARBA00022989"/>
    </source>
</evidence>
<keyword evidence="4 9" id="KW-0812">Transmembrane</keyword>
<keyword evidence="5 9" id="KW-1133">Transmembrane helix</keyword>
<comment type="caution">
    <text evidence="10">The sequence shown here is derived from an EMBL/GenBank/DDBJ whole genome shotgun (WGS) entry which is preliminary data.</text>
</comment>
<evidence type="ECO:0000313" key="10">
    <source>
        <dbReference type="EMBL" id="RCW44040.1"/>
    </source>
</evidence>
<dbReference type="InterPro" id="IPR049829">
    <property type="entry name" value="MptA/B-like"/>
</dbReference>